<organism evidence="2 3">
    <name type="scientific">Plantactinospora mayteni</name>
    <dbReference type="NCBI Taxonomy" id="566021"/>
    <lineage>
        <taxon>Bacteria</taxon>
        <taxon>Bacillati</taxon>
        <taxon>Actinomycetota</taxon>
        <taxon>Actinomycetes</taxon>
        <taxon>Micromonosporales</taxon>
        <taxon>Micromonosporaceae</taxon>
        <taxon>Plantactinospora</taxon>
    </lineage>
</organism>
<accession>A0ABQ4EN57</accession>
<feature type="region of interest" description="Disordered" evidence="1">
    <location>
        <begin position="1"/>
        <end position="29"/>
    </location>
</feature>
<dbReference type="EMBL" id="BONX01000016">
    <property type="protein sequence ID" value="GIG96083.1"/>
    <property type="molecule type" value="Genomic_DNA"/>
</dbReference>
<sequence length="116" mass="12454">MNDRPEAGGTRPASLTPDDQPAWPASPAGEPALLDGFADARRPVLSVHVPALPSWLCDGCGDLWPCPNRKLELHTEFGGEPVPLALYLAAHFVRAAQDLAGLPAGSLHRRFLGWVR</sequence>
<protein>
    <recommendedName>
        <fullName evidence="4">Flavin reductase</fullName>
    </recommendedName>
</protein>
<dbReference type="RefSeq" id="WP_239312293.1">
    <property type="nucleotide sequence ID" value="NZ_BAAAZQ010000004.1"/>
</dbReference>
<proteinExistence type="predicted"/>
<gene>
    <name evidence="2" type="ORF">Pma05_26560</name>
</gene>
<dbReference type="Proteomes" id="UP000621500">
    <property type="component" value="Unassembled WGS sequence"/>
</dbReference>
<evidence type="ECO:0000256" key="1">
    <source>
        <dbReference type="SAM" id="MobiDB-lite"/>
    </source>
</evidence>
<evidence type="ECO:0000313" key="3">
    <source>
        <dbReference type="Proteomes" id="UP000621500"/>
    </source>
</evidence>
<evidence type="ECO:0008006" key="4">
    <source>
        <dbReference type="Google" id="ProtNLM"/>
    </source>
</evidence>
<reference evidence="2 3" key="1">
    <citation type="submission" date="2021-01" db="EMBL/GenBank/DDBJ databases">
        <title>Whole genome shotgun sequence of Plantactinospora mayteni NBRC 109088.</title>
        <authorList>
            <person name="Komaki H."/>
            <person name="Tamura T."/>
        </authorList>
    </citation>
    <scope>NUCLEOTIDE SEQUENCE [LARGE SCALE GENOMIC DNA]</scope>
    <source>
        <strain evidence="2 3">NBRC 109088</strain>
    </source>
</reference>
<name>A0ABQ4EN57_9ACTN</name>
<evidence type="ECO:0000313" key="2">
    <source>
        <dbReference type="EMBL" id="GIG96083.1"/>
    </source>
</evidence>
<comment type="caution">
    <text evidence="2">The sequence shown here is derived from an EMBL/GenBank/DDBJ whole genome shotgun (WGS) entry which is preliminary data.</text>
</comment>
<keyword evidence="3" id="KW-1185">Reference proteome</keyword>